<reference evidence="1" key="3">
    <citation type="submission" date="2025-09" db="UniProtKB">
        <authorList>
            <consortium name="Ensembl"/>
        </authorList>
    </citation>
    <scope>IDENTIFICATION</scope>
    <source>
        <strain evidence="1">Thoroughbred</strain>
    </source>
</reference>
<evidence type="ECO:0000313" key="2">
    <source>
        <dbReference type="Proteomes" id="UP000002281"/>
    </source>
</evidence>
<organism evidence="1 2">
    <name type="scientific">Equus caballus</name>
    <name type="common">Horse</name>
    <dbReference type="NCBI Taxonomy" id="9796"/>
    <lineage>
        <taxon>Eukaryota</taxon>
        <taxon>Metazoa</taxon>
        <taxon>Chordata</taxon>
        <taxon>Craniata</taxon>
        <taxon>Vertebrata</taxon>
        <taxon>Euteleostomi</taxon>
        <taxon>Mammalia</taxon>
        <taxon>Eutheria</taxon>
        <taxon>Laurasiatheria</taxon>
        <taxon>Perissodactyla</taxon>
        <taxon>Equidae</taxon>
        <taxon>Equus</taxon>
    </lineage>
</organism>
<dbReference type="AlphaFoldDB" id="A0A9L0T2U7"/>
<accession>A0A9L0T2U7</accession>
<dbReference type="Proteomes" id="UP000002281">
    <property type="component" value="Chromosome 2"/>
</dbReference>
<sequence>QHSWPIGGRADEKELQHPVADVGDGEGLVIADIGAAGLGRVTLEIRLLVVPHQLAGRAQDEEAEDEKHRQPDLAHHSRVLLDLGLKCLPVHGAWWGGSELFFFLSYR</sequence>
<reference evidence="1 2" key="1">
    <citation type="journal article" date="2009" name="Science">
        <title>Genome sequence, comparative analysis, and population genetics of the domestic horse.</title>
        <authorList>
            <consortium name="Broad Institute Genome Sequencing Platform"/>
            <consortium name="Broad Institute Whole Genome Assembly Team"/>
            <person name="Wade C.M."/>
            <person name="Giulotto E."/>
            <person name="Sigurdsson S."/>
            <person name="Zoli M."/>
            <person name="Gnerre S."/>
            <person name="Imsland F."/>
            <person name="Lear T.L."/>
            <person name="Adelson D.L."/>
            <person name="Bailey E."/>
            <person name="Bellone R.R."/>
            <person name="Bloecker H."/>
            <person name="Distl O."/>
            <person name="Edgar R.C."/>
            <person name="Garber M."/>
            <person name="Leeb T."/>
            <person name="Mauceli E."/>
            <person name="MacLeod J.N."/>
            <person name="Penedo M.C.T."/>
            <person name="Raison J.M."/>
            <person name="Sharpe T."/>
            <person name="Vogel J."/>
            <person name="Andersson L."/>
            <person name="Antczak D.F."/>
            <person name="Biagi T."/>
            <person name="Binns M.M."/>
            <person name="Chowdhary B.P."/>
            <person name="Coleman S.J."/>
            <person name="Della Valle G."/>
            <person name="Fryc S."/>
            <person name="Guerin G."/>
            <person name="Hasegawa T."/>
            <person name="Hill E.W."/>
            <person name="Jurka J."/>
            <person name="Kiialainen A."/>
            <person name="Lindgren G."/>
            <person name="Liu J."/>
            <person name="Magnani E."/>
            <person name="Mickelson J.R."/>
            <person name="Murray J."/>
            <person name="Nergadze S.G."/>
            <person name="Onofrio R."/>
            <person name="Pedroni S."/>
            <person name="Piras M.F."/>
            <person name="Raudsepp T."/>
            <person name="Rocchi M."/>
            <person name="Roeed K.H."/>
            <person name="Ryder O.A."/>
            <person name="Searle S."/>
            <person name="Skow L."/>
            <person name="Swinburne J.E."/>
            <person name="Syvaenen A.C."/>
            <person name="Tozaki T."/>
            <person name="Valberg S.J."/>
            <person name="Vaudin M."/>
            <person name="White J.R."/>
            <person name="Zody M.C."/>
            <person name="Lander E.S."/>
            <person name="Lindblad-Toh K."/>
        </authorList>
    </citation>
    <scope>NUCLEOTIDE SEQUENCE [LARGE SCALE GENOMIC DNA]</scope>
    <source>
        <strain evidence="1 2">Thoroughbred</strain>
    </source>
</reference>
<dbReference type="Ensembl" id="ENSECAT00000120892.1">
    <property type="protein sequence ID" value="ENSECAP00000080840.1"/>
    <property type="gene ID" value="ENSECAG00000057585.1"/>
</dbReference>
<keyword evidence="2" id="KW-1185">Reference proteome</keyword>
<dbReference type="GeneTree" id="ENSGT00980000199132"/>
<evidence type="ECO:0000313" key="1">
    <source>
        <dbReference type="Ensembl" id="ENSECAP00000080840.1"/>
    </source>
</evidence>
<protein>
    <submittedName>
        <fullName evidence="1">Uncharacterized protein</fullName>
    </submittedName>
</protein>
<reference evidence="1" key="2">
    <citation type="submission" date="2025-08" db="UniProtKB">
        <authorList>
            <consortium name="Ensembl"/>
        </authorList>
    </citation>
    <scope>IDENTIFICATION</scope>
    <source>
        <strain evidence="1">Thoroughbred</strain>
    </source>
</reference>
<name>A0A9L0T2U7_HORSE</name>
<proteinExistence type="predicted"/>